<evidence type="ECO:0000256" key="13">
    <source>
        <dbReference type="RuleBase" id="RU003785"/>
    </source>
</evidence>
<keyword evidence="4 10" id="KW-0808">Transferase</keyword>
<dbReference type="SUPFAM" id="SSF52540">
    <property type="entry name" value="P-loop containing nucleoside triphosphate hydrolases"/>
    <property type="match status" value="1"/>
</dbReference>
<comment type="catalytic activity">
    <reaction evidence="9 10 11">
        <text>adenosine(37) in tRNA + dimethylallyl diphosphate = N(6)-dimethylallyladenosine(37) in tRNA + diphosphate</text>
        <dbReference type="Rhea" id="RHEA:26482"/>
        <dbReference type="Rhea" id="RHEA-COMP:10162"/>
        <dbReference type="Rhea" id="RHEA-COMP:10375"/>
        <dbReference type="ChEBI" id="CHEBI:33019"/>
        <dbReference type="ChEBI" id="CHEBI:57623"/>
        <dbReference type="ChEBI" id="CHEBI:74411"/>
        <dbReference type="ChEBI" id="CHEBI:74415"/>
        <dbReference type="EC" id="2.5.1.75"/>
    </reaction>
</comment>
<dbReference type="Pfam" id="PF01715">
    <property type="entry name" value="IPPT"/>
    <property type="match status" value="1"/>
</dbReference>
<dbReference type="NCBIfam" id="TIGR00174">
    <property type="entry name" value="miaA"/>
    <property type="match status" value="1"/>
</dbReference>
<keyword evidence="7 10" id="KW-0067">ATP-binding</keyword>
<dbReference type="GO" id="GO:0006400">
    <property type="term" value="P:tRNA modification"/>
    <property type="evidence" value="ECO:0007669"/>
    <property type="project" value="TreeGrafter"/>
</dbReference>
<dbReference type="EMBL" id="LBOZ01000003">
    <property type="protein sequence ID" value="KKP47741.1"/>
    <property type="molecule type" value="Genomic_DNA"/>
</dbReference>
<sequence length="320" mass="36607">MHLKNTPAPVAKLLIICGPTATGKTKLGIFLAQKFNGEIISADSRQVYKFMDIGTGKEWGDLPAGRQDVPIHGYDLVDPWKSFSVFEYSMFVRKTLDDIWKRGKLPILVGGTGLYIKAIVEGIDTLNIPKNADLRESLEEKNTFELYEKLATLDSSKAASLNISDKNNPRRLIRAIEIAIWKISNEQEVNKAKSNQGVMDTLFIGLNYPVDQISNLITSRVEKRIEQGFIDEVEDLLKMGVSWKMQSMNALGYSGAEGFFKNGLTYEEFVEKWIESEINYVKRQLTWFKKNKKINWFDLTKPKQLEKLEKLVEKWDNTKL</sequence>
<comment type="subunit">
    <text evidence="10">Monomer.</text>
</comment>
<evidence type="ECO:0000256" key="1">
    <source>
        <dbReference type="ARBA" id="ARBA00001946"/>
    </source>
</evidence>
<evidence type="ECO:0000256" key="5">
    <source>
        <dbReference type="ARBA" id="ARBA00022694"/>
    </source>
</evidence>
<feature type="binding site" evidence="10">
    <location>
        <begin position="18"/>
        <end position="25"/>
    </location>
    <ligand>
        <name>ATP</name>
        <dbReference type="ChEBI" id="CHEBI:30616"/>
    </ligand>
</feature>
<dbReference type="PANTHER" id="PTHR11088:SF60">
    <property type="entry name" value="TRNA DIMETHYLALLYLTRANSFERASE"/>
    <property type="match status" value="1"/>
</dbReference>
<evidence type="ECO:0000256" key="2">
    <source>
        <dbReference type="ARBA" id="ARBA00003213"/>
    </source>
</evidence>
<keyword evidence="6 10" id="KW-0547">Nucleotide-binding</keyword>
<gene>
    <name evidence="10" type="primary">miaA</name>
    <name evidence="14" type="ORF">UR38_C0003G0146</name>
</gene>
<feature type="region of interest" description="Interaction with substrate tRNA" evidence="10">
    <location>
        <begin position="43"/>
        <end position="46"/>
    </location>
</feature>
<comment type="cofactor">
    <cofactor evidence="1 10">
        <name>Mg(2+)</name>
        <dbReference type="ChEBI" id="CHEBI:18420"/>
    </cofactor>
</comment>
<evidence type="ECO:0000256" key="9">
    <source>
        <dbReference type="ARBA" id="ARBA00049563"/>
    </source>
</evidence>
<proteinExistence type="inferred from homology"/>
<dbReference type="Proteomes" id="UP000033995">
    <property type="component" value="Unassembled WGS sequence"/>
</dbReference>
<evidence type="ECO:0000313" key="14">
    <source>
        <dbReference type="EMBL" id="KKP47741.1"/>
    </source>
</evidence>
<evidence type="ECO:0000256" key="12">
    <source>
        <dbReference type="RuleBase" id="RU003784"/>
    </source>
</evidence>
<evidence type="ECO:0000313" key="15">
    <source>
        <dbReference type="Proteomes" id="UP000033995"/>
    </source>
</evidence>
<dbReference type="GO" id="GO:0005524">
    <property type="term" value="F:ATP binding"/>
    <property type="evidence" value="ECO:0007669"/>
    <property type="project" value="UniProtKB-UniRule"/>
</dbReference>
<name>A0A0G0A8Y5_9BACT</name>
<feature type="site" description="Interaction with substrate tRNA" evidence="10">
    <location>
        <position position="135"/>
    </location>
</feature>
<evidence type="ECO:0000256" key="4">
    <source>
        <dbReference type="ARBA" id="ARBA00022679"/>
    </source>
</evidence>
<organism evidence="14 15">
    <name type="scientific">Candidatus Woesebacteria bacterium GW2011_GWA2_33_28</name>
    <dbReference type="NCBI Taxonomy" id="1618561"/>
    <lineage>
        <taxon>Bacteria</taxon>
        <taxon>Candidatus Woeseibacteriota</taxon>
    </lineage>
</organism>
<accession>A0A0G0A8Y5</accession>
<evidence type="ECO:0000256" key="8">
    <source>
        <dbReference type="ARBA" id="ARBA00022842"/>
    </source>
</evidence>
<dbReference type="InterPro" id="IPR039657">
    <property type="entry name" value="Dimethylallyltransferase"/>
</dbReference>
<dbReference type="PATRIC" id="fig|1618561.3.peg.534"/>
<protein>
    <recommendedName>
        <fullName evidence="10">tRNA dimethylallyltransferase</fullName>
        <ecNumber evidence="10">2.5.1.75</ecNumber>
    </recommendedName>
    <alternativeName>
        <fullName evidence="10">Dimethylallyl diphosphate:tRNA dimethylallyltransferase</fullName>
        <shortName evidence="10">DMAPP:tRNA dimethylallyltransferase</shortName>
        <shortName evidence="10">DMATase</shortName>
    </alternativeName>
    <alternativeName>
        <fullName evidence="10">Isopentenyl-diphosphate:tRNA isopentenyltransferase</fullName>
        <shortName evidence="10">IPP transferase</shortName>
        <shortName evidence="10">IPPT</shortName>
        <shortName evidence="10">IPTase</shortName>
    </alternativeName>
</protein>
<evidence type="ECO:0000256" key="3">
    <source>
        <dbReference type="ARBA" id="ARBA00005842"/>
    </source>
</evidence>
<comment type="similarity">
    <text evidence="3 10 13">Belongs to the IPP transferase family.</text>
</comment>
<dbReference type="GO" id="GO:0052381">
    <property type="term" value="F:tRNA dimethylallyltransferase activity"/>
    <property type="evidence" value="ECO:0007669"/>
    <property type="project" value="UniProtKB-UniRule"/>
</dbReference>
<feature type="site" description="Interaction with substrate tRNA" evidence="10">
    <location>
        <position position="112"/>
    </location>
</feature>
<dbReference type="AlphaFoldDB" id="A0A0G0A8Y5"/>
<dbReference type="Gene3D" id="3.40.50.300">
    <property type="entry name" value="P-loop containing nucleotide triphosphate hydrolases"/>
    <property type="match status" value="1"/>
</dbReference>
<keyword evidence="5 10" id="KW-0819">tRNA processing</keyword>
<comment type="function">
    <text evidence="2 10 12">Catalyzes the transfer of a dimethylallyl group onto the adenine at position 37 in tRNAs that read codons beginning with uridine, leading to the formation of N6-(dimethylallyl)adenosine (i(6)A).</text>
</comment>
<dbReference type="PANTHER" id="PTHR11088">
    <property type="entry name" value="TRNA DIMETHYLALLYLTRANSFERASE"/>
    <property type="match status" value="1"/>
</dbReference>
<dbReference type="Gene3D" id="1.10.20.140">
    <property type="match status" value="1"/>
</dbReference>
<dbReference type="EC" id="2.5.1.75" evidence="10"/>
<evidence type="ECO:0000256" key="11">
    <source>
        <dbReference type="RuleBase" id="RU003783"/>
    </source>
</evidence>
<evidence type="ECO:0000256" key="10">
    <source>
        <dbReference type="HAMAP-Rule" id="MF_00185"/>
    </source>
</evidence>
<dbReference type="InterPro" id="IPR018022">
    <property type="entry name" value="IPT"/>
</dbReference>
<keyword evidence="8 10" id="KW-0460">Magnesium</keyword>
<reference evidence="14 15" key="1">
    <citation type="journal article" date="2015" name="Nature">
        <title>rRNA introns, odd ribosomes, and small enigmatic genomes across a large radiation of phyla.</title>
        <authorList>
            <person name="Brown C.T."/>
            <person name="Hug L.A."/>
            <person name="Thomas B.C."/>
            <person name="Sharon I."/>
            <person name="Castelle C.J."/>
            <person name="Singh A."/>
            <person name="Wilkins M.J."/>
            <person name="Williams K.H."/>
            <person name="Banfield J.F."/>
        </authorList>
    </citation>
    <scope>NUCLEOTIDE SEQUENCE [LARGE SCALE GENOMIC DNA]</scope>
</reference>
<comment type="caution">
    <text evidence="14">The sequence shown here is derived from an EMBL/GenBank/DDBJ whole genome shotgun (WGS) entry which is preliminary data.</text>
</comment>
<evidence type="ECO:0000256" key="7">
    <source>
        <dbReference type="ARBA" id="ARBA00022840"/>
    </source>
</evidence>
<dbReference type="InterPro" id="IPR027417">
    <property type="entry name" value="P-loop_NTPase"/>
</dbReference>
<dbReference type="HAMAP" id="MF_00185">
    <property type="entry name" value="IPP_trans"/>
    <property type="match status" value="1"/>
</dbReference>
<comment type="caution">
    <text evidence="10">Lacks conserved residue(s) required for the propagation of feature annotation.</text>
</comment>
<evidence type="ECO:0000256" key="6">
    <source>
        <dbReference type="ARBA" id="ARBA00022741"/>
    </source>
</evidence>
<feature type="binding site" evidence="10">
    <location>
        <begin position="20"/>
        <end position="25"/>
    </location>
    <ligand>
        <name>substrate</name>
    </ligand>
</feature>